<dbReference type="Pfam" id="PF21192">
    <property type="entry name" value="OB_NMD3"/>
    <property type="match status" value="1"/>
</dbReference>
<dbReference type="InterPro" id="IPR048898">
    <property type="entry name" value="OB_NMD3"/>
</dbReference>
<evidence type="ECO:0000259" key="13">
    <source>
        <dbReference type="Pfam" id="PF21192"/>
    </source>
</evidence>
<dbReference type="GO" id="GO:0005634">
    <property type="term" value="C:nucleus"/>
    <property type="evidence" value="ECO:0007669"/>
    <property type="project" value="UniProtKB-SubCell"/>
</dbReference>
<dbReference type="InterPro" id="IPR039768">
    <property type="entry name" value="Nmd3"/>
</dbReference>
<dbReference type="GO" id="GO:0032259">
    <property type="term" value="P:methylation"/>
    <property type="evidence" value="ECO:0007669"/>
    <property type="project" value="UniProtKB-KW"/>
</dbReference>
<protein>
    <recommendedName>
        <fullName evidence="5">60S ribosomal export protein NMD3</fullName>
    </recommendedName>
</protein>
<gene>
    <name evidence="15" type="ORF">CTOB1V02_LOCUS1745</name>
</gene>
<dbReference type="AlphaFoldDB" id="A0A7R8W2T6"/>
<evidence type="ECO:0000256" key="4">
    <source>
        <dbReference type="ARBA" id="ARBA00009794"/>
    </source>
</evidence>
<evidence type="ECO:0000256" key="2">
    <source>
        <dbReference type="ARBA" id="ARBA00004123"/>
    </source>
</evidence>
<keyword evidence="7" id="KW-0963">Cytoplasm</keyword>
<dbReference type="GO" id="GO:0043023">
    <property type="term" value="F:ribosomal large subunit binding"/>
    <property type="evidence" value="ECO:0007669"/>
    <property type="project" value="InterPro"/>
</dbReference>
<dbReference type="OrthoDB" id="203821at2759"/>
<dbReference type="EMBL" id="OB660251">
    <property type="protein sequence ID" value="CAD7223765.1"/>
    <property type="molecule type" value="Genomic_DNA"/>
</dbReference>
<sequence length="864" mass="96569">MESAPLHTPVSSVEKLSDLAVISTNDEAANSKFSAVMLGYYDDSFLPLLLRRCAKPSHPIATSPSIPGTPPSAGEPSRKTPEINRGHWLRVHSVEQLTEAFLSSVPDPEHNAQILSLGAGYDTLFWRLKAKGLCFKKLVEVDLPEVVVSKCARISQHPQLIPPGLDQEHGITDRYLRSPHYDILSVDLRKRSEVETALLGSHAPSPLVGHPYRRRLSSVGDERNNTPPPSAPSDQLLTPYPPPLDPSLPLLVISECVLIYLSEGASGSLVSWISKTFDKSVFVNYEMIRLSSPFGIQLRENLSSWGCELQSLTSAVDLESQIERFTSRGFTSARAWDMNTIWNSLSPACGTPIPPNPANTCVPCLRSRIDITEAIPKQGTLQWCKGCERYLNPPNQWVQCALESKELLSLCLKRLKGMNTVRLVDASFVWTEPHSKRIKVKLSVQKEVQGGAILQQVFVVEFIVANQMCEACHRTEAKDFWKAVVQVPGNVAMPQAWLTGREGDIFFKIPSRPATALLTVRQKVDHRKTMFYLEQMILKHNAHENTLGIKPKHEGLDFFYANENQARKLVDFISAVVPCRSQHSKKQISHDAHSNIFNYKFSWSVDIVPVCKNDIVTLPVKLARSLGSMSQLAVVHRVGNTIRLIDPRTAQVADVTHVVYYRHPFHSLAAAKSLAEFTVMDVEPVPFKELPSFPGQGATSERHVLADCWVVRSSELGISSNTIHCRTHLGALLKPGDLVLGLDLANTNVNDQNFEKMVASGMDIPEVILVRKIYGDKARRKRKRQWKVKRMAEGMEDIDEGAFTEFLDDLEEDPEYRTGINIYKDPKGAADLEVEASDNEEFPRISLQEMMDDLTLEDDPMGEK</sequence>
<keyword evidence="9" id="KW-0808">Transferase</keyword>
<evidence type="ECO:0000256" key="3">
    <source>
        <dbReference type="ARBA" id="ARBA00004496"/>
    </source>
</evidence>
<dbReference type="PANTHER" id="PTHR12746:SF2">
    <property type="entry name" value="60S RIBOSOMAL EXPORT PROTEIN NMD3"/>
    <property type="match status" value="1"/>
</dbReference>
<dbReference type="InterPro" id="IPR048899">
    <property type="entry name" value="NMD_SH3"/>
</dbReference>
<accession>A0A7R8W2T6</accession>
<dbReference type="GO" id="GO:0000055">
    <property type="term" value="P:ribosomal large subunit export from nucleus"/>
    <property type="evidence" value="ECO:0007669"/>
    <property type="project" value="TreeGrafter"/>
</dbReference>
<dbReference type="Pfam" id="PF04981">
    <property type="entry name" value="NMD3"/>
    <property type="match status" value="2"/>
</dbReference>
<evidence type="ECO:0000259" key="12">
    <source>
        <dbReference type="Pfam" id="PF04981"/>
    </source>
</evidence>
<dbReference type="GO" id="GO:0008168">
    <property type="term" value="F:methyltransferase activity"/>
    <property type="evidence" value="ECO:0007669"/>
    <property type="project" value="UniProtKB-KW"/>
</dbReference>
<dbReference type="GO" id="GO:0015031">
    <property type="term" value="P:protein transport"/>
    <property type="evidence" value="ECO:0007669"/>
    <property type="project" value="UniProtKB-KW"/>
</dbReference>
<reference evidence="15" key="1">
    <citation type="submission" date="2020-11" db="EMBL/GenBank/DDBJ databases">
        <authorList>
            <person name="Tran Van P."/>
        </authorList>
    </citation>
    <scope>NUCLEOTIDE SEQUENCE</scope>
</reference>
<feature type="domain" description="60S ribosomal export protein NMD3 OB-fold" evidence="13">
    <location>
        <begin position="674"/>
        <end position="772"/>
    </location>
</feature>
<organism evidence="15">
    <name type="scientific">Cyprideis torosa</name>
    <dbReference type="NCBI Taxonomy" id="163714"/>
    <lineage>
        <taxon>Eukaryota</taxon>
        <taxon>Metazoa</taxon>
        <taxon>Ecdysozoa</taxon>
        <taxon>Arthropoda</taxon>
        <taxon>Crustacea</taxon>
        <taxon>Oligostraca</taxon>
        <taxon>Ostracoda</taxon>
        <taxon>Podocopa</taxon>
        <taxon>Podocopida</taxon>
        <taxon>Cytherocopina</taxon>
        <taxon>Cytheroidea</taxon>
        <taxon>Cytherideidae</taxon>
        <taxon>Cyprideis</taxon>
    </lineage>
</organism>
<dbReference type="GO" id="GO:0005737">
    <property type="term" value="C:cytoplasm"/>
    <property type="evidence" value="ECO:0007669"/>
    <property type="project" value="UniProtKB-SubCell"/>
</dbReference>
<comment type="function">
    <text evidence="1">Acts as an adapter for the XPO1/CRM1-mediated export of the 60S ribosomal subunit.</text>
</comment>
<evidence type="ECO:0000313" key="15">
    <source>
        <dbReference type="EMBL" id="CAD7223765.1"/>
    </source>
</evidence>
<dbReference type="PANTHER" id="PTHR12746">
    <property type="entry name" value="NONSENSE-MEDIATED MRNA DECAY PROTEIN 3"/>
    <property type="match status" value="1"/>
</dbReference>
<dbReference type="SUPFAM" id="SSF53335">
    <property type="entry name" value="S-adenosyl-L-methionine-dependent methyltransferases"/>
    <property type="match status" value="2"/>
</dbReference>
<evidence type="ECO:0000256" key="6">
    <source>
        <dbReference type="ARBA" id="ARBA00022448"/>
    </source>
</evidence>
<dbReference type="InterPro" id="IPR007064">
    <property type="entry name" value="Nmd3_N"/>
</dbReference>
<dbReference type="Gene3D" id="3.40.50.150">
    <property type="entry name" value="Vaccinia Virus protein VP39"/>
    <property type="match status" value="1"/>
</dbReference>
<dbReference type="Pfam" id="PF04072">
    <property type="entry name" value="LCM"/>
    <property type="match status" value="1"/>
</dbReference>
<evidence type="ECO:0000256" key="7">
    <source>
        <dbReference type="ARBA" id="ARBA00022490"/>
    </source>
</evidence>
<keyword evidence="8" id="KW-0489">Methyltransferase</keyword>
<evidence type="ECO:0000256" key="10">
    <source>
        <dbReference type="ARBA" id="ARBA00022927"/>
    </source>
</evidence>
<name>A0A7R8W2T6_9CRUS</name>
<evidence type="ECO:0000259" key="14">
    <source>
        <dbReference type="Pfam" id="PF21193"/>
    </source>
</evidence>
<keyword evidence="11" id="KW-0539">Nucleus</keyword>
<keyword evidence="10" id="KW-0653">Protein transport</keyword>
<feature type="domain" description="60S ribosomal export protein NMD3 SH3" evidence="14">
    <location>
        <begin position="610"/>
        <end position="656"/>
    </location>
</feature>
<dbReference type="Pfam" id="PF21193">
    <property type="entry name" value="NMD_SH3"/>
    <property type="match status" value="1"/>
</dbReference>
<comment type="subcellular location">
    <subcellularLocation>
        <location evidence="3">Cytoplasm</location>
    </subcellularLocation>
    <subcellularLocation>
        <location evidence="2">Nucleus</location>
    </subcellularLocation>
</comment>
<dbReference type="InterPro" id="IPR007213">
    <property type="entry name" value="Ppm1/Ppm2/Tcmp"/>
</dbReference>
<evidence type="ECO:0000256" key="8">
    <source>
        <dbReference type="ARBA" id="ARBA00022603"/>
    </source>
</evidence>
<comment type="similarity">
    <text evidence="4">Belongs to the NMD3 family.</text>
</comment>
<keyword evidence="6" id="KW-0813">Transport</keyword>
<feature type="domain" description="Nmd3 N-terminal" evidence="12">
    <location>
        <begin position="347"/>
        <end position="488"/>
    </location>
</feature>
<feature type="domain" description="Nmd3 N-terminal" evidence="12">
    <location>
        <begin position="515"/>
        <end position="607"/>
    </location>
</feature>
<evidence type="ECO:0000256" key="5">
    <source>
        <dbReference type="ARBA" id="ARBA00017035"/>
    </source>
</evidence>
<dbReference type="InterPro" id="IPR029063">
    <property type="entry name" value="SAM-dependent_MTases_sf"/>
</dbReference>
<evidence type="ECO:0000256" key="11">
    <source>
        <dbReference type="ARBA" id="ARBA00023242"/>
    </source>
</evidence>
<evidence type="ECO:0000256" key="1">
    <source>
        <dbReference type="ARBA" id="ARBA00002269"/>
    </source>
</evidence>
<proteinExistence type="inferred from homology"/>
<evidence type="ECO:0000256" key="9">
    <source>
        <dbReference type="ARBA" id="ARBA00022679"/>
    </source>
</evidence>